<sequence length="252" mass="28866">MHHPIELVRVNSLDQVKLLTALGSKTWINDPVFELFCPDRHKSPKNYHQLWRIILKDEFSQPGTVIIAACKDGSKDMRNAVGFAVWRRHGKGDIARSWRSDSLGKSKILLKADHYLWRCKSDMRRQTELSRLAAILELVYCIILGRLPLVGLIDLLLAHRNVEKLYPEERWRLSYLGVSPDSQNCGVGKTLLQWGIERSEEEEAPAVLESSKPGRALYEKMGFRVIGWQKINGGKLQHPAMLREARGHKKLV</sequence>
<reference evidence="1 2" key="1">
    <citation type="journal article" date="2020" name="Phytopathology">
        <title>Genome Sequence Resources of Colletotrichum truncatum, C. plurivorum, C. musicola, and C. sojae: Four Species Pathogenic to Soybean (Glycine max).</title>
        <authorList>
            <person name="Rogerio F."/>
            <person name="Boufleur T.R."/>
            <person name="Ciampi-Guillardi M."/>
            <person name="Sukno S.A."/>
            <person name="Thon M.R."/>
            <person name="Massola Junior N.S."/>
            <person name="Baroncelli R."/>
        </authorList>
    </citation>
    <scope>NUCLEOTIDE SEQUENCE [LARGE SCALE GENOMIC DNA]</scope>
    <source>
        <strain evidence="1 2">CMES1059</strain>
    </source>
</reference>
<accession>A0ACC3ZFH8</accession>
<dbReference type="EMBL" id="VUJX02000001">
    <property type="protein sequence ID" value="KAL0942856.1"/>
    <property type="molecule type" value="Genomic_DNA"/>
</dbReference>
<proteinExistence type="predicted"/>
<gene>
    <name evidence="1" type="ORF">CTRU02_200742</name>
</gene>
<protein>
    <submittedName>
        <fullName evidence="1">Uncharacterized protein</fullName>
    </submittedName>
</protein>
<organism evidence="1 2">
    <name type="scientific">Colletotrichum truncatum</name>
    <name type="common">Anthracnose fungus</name>
    <name type="synonym">Colletotrichum capsici</name>
    <dbReference type="NCBI Taxonomy" id="5467"/>
    <lineage>
        <taxon>Eukaryota</taxon>
        <taxon>Fungi</taxon>
        <taxon>Dikarya</taxon>
        <taxon>Ascomycota</taxon>
        <taxon>Pezizomycotina</taxon>
        <taxon>Sordariomycetes</taxon>
        <taxon>Hypocreomycetidae</taxon>
        <taxon>Glomerellales</taxon>
        <taxon>Glomerellaceae</taxon>
        <taxon>Colletotrichum</taxon>
        <taxon>Colletotrichum truncatum species complex</taxon>
    </lineage>
</organism>
<dbReference type="Proteomes" id="UP000805649">
    <property type="component" value="Unassembled WGS sequence"/>
</dbReference>
<evidence type="ECO:0000313" key="2">
    <source>
        <dbReference type="Proteomes" id="UP000805649"/>
    </source>
</evidence>
<name>A0ACC3ZFH8_COLTU</name>
<keyword evidence="2" id="KW-1185">Reference proteome</keyword>
<comment type="caution">
    <text evidence="1">The sequence shown here is derived from an EMBL/GenBank/DDBJ whole genome shotgun (WGS) entry which is preliminary data.</text>
</comment>
<evidence type="ECO:0000313" key="1">
    <source>
        <dbReference type="EMBL" id="KAL0942856.1"/>
    </source>
</evidence>